<evidence type="ECO:0000313" key="3">
    <source>
        <dbReference type="Proteomes" id="UP001549320"/>
    </source>
</evidence>
<dbReference type="Proteomes" id="UP001549320">
    <property type="component" value="Unassembled WGS sequence"/>
</dbReference>
<gene>
    <name evidence="2" type="ORF">ABIE13_004245</name>
</gene>
<evidence type="ECO:0000313" key="2">
    <source>
        <dbReference type="EMBL" id="MET4579122.1"/>
    </source>
</evidence>
<organism evidence="2 3">
    <name type="scientific">Ottowia thiooxydans</name>
    <dbReference type="NCBI Taxonomy" id="219182"/>
    <lineage>
        <taxon>Bacteria</taxon>
        <taxon>Pseudomonadati</taxon>
        <taxon>Pseudomonadota</taxon>
        <taxon>Betaproteobacteria</taxon>
        <taxon>Burkholderiales</taxon>
        <taxon>Comamonadaceae</taxon>
        <taxon>Ottowia</taxon>
    </lineage>
</organism>
<keyword evidence="3" id="KW-1185">Reference proteome</keyword>
<protein>
    <submittedName>
        <fullName evidence="2">Uncharacterized protein</fullName>
    </submittedName>
</protein>
<sequence>MPERSFLAPNSSFPAEGKTNIPEAERSNGPSVCPTPLAVPRSAVPKAGKSTARCSCFVN</sequence>
<feature type="region of interest" description="Disordered" evidence="1">
    <location>
        <begin position="1"/>
        <end position="44"/>
    </location>
</feature>
<evidence type="ECO:0000256" key="1">
    <source>
        <dbReference type="SAM" id="MobiDB-lite"/>
    </source>
</evidence>
<dbReference type="EMBL" id="JBEPSH010000008">
    <property type="protein sequence ID" value="MET4579122.1"/>
    <property type="molecule type" value="Genomic_DNA"/>
</dbReference>
<reference evidence="2 3" key="1">
    <citation type="submission" date="2024-06" db="EMBL/GenBank/DDBJ databases">
        <title>Sorghum-associated microbial communities from plants grown in Nebraska, USA.</title>
        <authorList>
            <person name="Schachtman D."/>
        </authorList>
    </citation>
    <scope>NUCLEOTIDE SEQUENCE [LARGE SCALE GENOMIC DNA]</scope>
    <source>
        <strain evidence="2 3">2709</strain>
    </source>
</reference>
<accession>A0ABV2QDK3</accession>
<comment type="caution">
    <text evidence="2">The sequence shown here is derived from an EMBL/GenBank/DDBJ whole genome shotgun (WGS) entry which is preliminary data.</text>
</comment>
<name>A0ABV2QDK3_9BURK</name>
<proteinExistence type="predicted"/>